<evidence type="ECO:0000313" key="2">
    <source>
        <dbReference type="Proteomes" id="UP000664132"/>
    </source>
</evidence>
<name>A0A8H7WG89_9HELO</name>
<gene>
    <name evidence="1" type="ORF">IFR04_002740</name>
</gene>
<dbReference type="Proteomes" id="UP000664132">
    <property type="component" value="Unassembled WGS sequence"/>
</dbReference>
<organism evidence="1 2">
    <name type="scientific">Cadophora malorum</name>
    <dbReference type="NCBI Taxonomy" id="108018"/>
    <lineage>
        <taxon>Eukaryota</taxon>
        <taxon>Fungi</taxon>
        <taxon>Dikarya</taxon>
        <taxon>Ascomycota</taxon>
        <taxon>Pezizomycotina</taxon>
        <taxon>Leotiomycetes</taxon>
        <taxon>Helotiales</taxon>
        <taxon>Ploettnerulaceae</taxon>
        <taxon>Cadophora</taxon>
    </lineage>
</organism>
<accession>A0A8H7WG89</accession>
<sequence>MGRNKYLWLGREESRLERHEPLFDDENDDENGDYGPGAYQRETYFRYTPSRQLVRFGVKALQMTTQGWQARLRAFKLIPKDCPIFEFWRTGTLAAVKVLSQRGQVSIDDVCELLLLGGGADQPAEDMNRQTPFARACSPGDNTSVSTFNGCHTTQRELTDTLHEFMSGKDLDDVYKDGTSLGRLMWAKKSIADMNVDAGGSEIFRWIMDEVVPVTSIYDLGERWWNTWLTAMVRGQEKDTFLINGLKRCNIQTAQSAFICFVNDLRWNQQPSDVAQWKFNLLAEKCGSMSFLQELWGKVDSILSKSLERSAAFAAFRTLLEASGHDFAEIVRCEVKLHGNDWTERNLLALLKDRSELVPAEEPIAKCKNCPWDPVAQ</sequence>
<dbReference type="OrthoDB" id="4745870at2759"/>
<evidence type="ECO:0000313" key="1">
    <source>
        <dbReference type="EMBL" id="KAG4424186.1"/>
    </source>
</evidence>
<keyword evidence="2" id="KW-1185">Reference proteome</keyword>
<proteinExistence type="predicted"/>
<dbReference type="EMBL" id="JAFJYH010000024">
    <property type="protein sequence ID" value="KAG4424186.1"/>
    <property type="molecule type" value="Genomic_DNA"/>
</dbReference>
<reference evidence="1" key="1">
    <citation type="submission" date="2021-02" db="EMBL/GenBank/DDBJ databases">
        <title>Genome sequence Cadophora malorum strain M34.</title>
        <authorList>
            <person name="Stefanovic E."/>
            <person name="Vu D."/>
            <person name="Scully C."/>
            <person name="Dijksterhuis J."/>
            <person name="Roader J."/>
            <person name="Houbraken J."/>
        </authorList>
    </citation>
    <scope>NUCLEOTIDE SEQUENCE</scope>
    <source>
        <strain evidence="1">M34</strain>
    </source>
</reference>
<protein>
    <submittedName>
        <fullName evidence="1">Uncharacterized protein</fullName>
    </submittedName>
</protein>
<comment type="caution">
    <text evidence="1">The sequence shown here is derived from an EMBL/GenBank/DDBJ whole genome shotgun (WGS) entry which is preliminary data.</text>
</comment>
<dbReference type="AlphaFoldDB" id="A0A8H7WG89"/>